<dbReference type="InterPro" id="IPR022164">
    <property type="entry name" value="Kinesin-like"/>
</dbReference>
<sequence length="1604" mass="177658">MFKGLIVLLLQEHTLVGRTDAAVQQDIHLSGLGIMPEHCIVDIVANNDVYLTPLEGARTCVNGSVIHQRTKVKNGDRILWGNNHFFRINLPKSNKAICAIEKQYEEDKQEALERQRQMYERQMQMLRNQLVSPSTPSFPFPPFDLNRVTPSNSTQSSIQRKYQQWAQEREKLFKQSLAKLREEVIKANTLVREANDLAQEMHKKTEFHVTLQIPAANLSPNRRRGAFVSEPAILVKRKGHNSQIWSMEKFENKIIDMRELYDERKSLELPLMVHEESDTNWDGTASKGDPFYESQENHNLIGVANVFLECLFYDVKLDYHVPIISQQGEIAGKLHVEISKLCGTLWDKYSDVSSEGSDYESKRSSSALDFDDEGSNLAVGVPLYIRISIREARGLPAALSNFVFCQYSFWGQPEPIVVAPVVNPEFCVRDKEDGATVQFGHSKDFKVCVTEEFIEHASEGALSIEVWGHRSPGFSNNNTWDPDNRQARSRSLLDRWNEVMRKIEFWVEVHELNEQGEYTAVEVTPKPEVPSAGVFQLRQGHSRRVMVRVKPVANSGTLPLICESIVSISMGCICVRSKLQKGLDSYQEEDLNLLGDRWSEALMRRKAYLAEQFQKLINKQDKNEAEADREKSLVEQWIGLTEERNAVLVPAAGSGIPGAPADSETLPDMEQHVPVLFLDLNADDMSTPSAKEGLQAAGINSILPKEHGTKFFSLPIIKTCGEKDICAIASWDSSIHDSPFLNRVTPSNERVYLILKAIVRLSHPASMELVLRKRMCINIYKKQGLTDKLKKKITKSDQFYGSGVTYEVVSNIPKASEDLENMETLAQMAASQNETNAADGETYIEKYIKGVSAVESILTLDRLRQEVAVKELLSASGRSLRKTTSVPNIHQALVSPPRLDDQLRADSIQDLSFQELYSSSSLKSGGSSYAATPKSTISPHASKAVKPLRTLQEEQQQRERRPLLQQDTEEDLDDDFDMSQKLSMFNKEVPSHDSDEFQEFESYQSQHCSPLADKMVAQRPTSISHSVTADSLMEIQTKSFTPSMTSSGYGSQAVSTLTLSSEDSVSIRSINLDEGASEGKDSPPKNTFPTPLSDQGLESIPDESPCQNFSLSAITDQAESEAHLADLINGNVVPDSSTCHENSDLSHTLNQSEDFDNADALEATGDHRSSTSSLMDLNVPLINDTPLQPVSPHLGEQGFTSNTDLDDDSLLADATRKNLNLSQDSVFFPIPPEKRMSQPELGAHDSITQDMDYEMSSPRDQSTPLKKTKSADDCEIGSSIKDCDWVDSYSENAMAELENLDNSLTDVSATKTKLQVSRKLNIDESSPAENNNNNNNNTAANNSFKGMSRSDSRSFSAHSLDRKNSSEKRTLEGHLKRNTGGGSGRKRRPVSCSIPSGSEMSTSTSMKDLSYQNMNVSTSNETLSGGEDSMSLCSFGSRADLDRLHEGPLPTWIQQGEGVIVTSSKGYSKPGVVQFIGTVHFASGIWIGVELDNPEGKNDGSVNGTRYFKCRSRHGIFVRHDKLIWDKRRRNSKKNSSGVSGSHANNRRSLGSLTAVSGSLPLSRSSSNLSSAAAAAAGNGTSSMAGASSSSFMRPTSASSAKRK</sequence>
<reference evidence="5" key="1">
    <citation type="submission" date="2021-01" db="EMBL/GenBank/DDBJ databases">
        <authorList>
            <person name="Li R."/>
            <person name="Bekaert M."/>
        </authorList>
    </citation>
    <scope>NUCLEOTIDE SEQUENCE</scope>
    <source>
        <strain evidence="5">Farmed</strain>
    </source>
</reference>
<feature type="compositionally biased region" description="Polar residues" evidence="2">
    <location>
        <begin position="1084"/>
        <end position="1093"/>
    </location>
</feature>
<dbReference type="InterPro" id="IPR000253">
    <property type="entry name" value="FHA_dom"/>
</dbReference>
<accession>A0A812CXN4</accession>
<feature type="region of interest" description="Disordered" evidence="2">
    <location>
        <begin position="1318"/>
        <end position="1406"/>
    </location>
</feature>
<protein>
    <submittedName>
        <fullName evidence="5">KIF13</fullName>
    </submittedName>
</protein>
<feature type="compositionally biased region" description="Low complexity" evidence="2">
    <location>
        <begin position="1571"/>
        <end position="1591"/>
    </location>
</feature>
<feature type="compositionally biased region" description="Low complexity" evidence="2">
    <location>
        <begin position="1330"/>
        <end position="1342"/>
    </location>
</feature>
<dbReference type="CDD" id="cd22706">
    <property type="entry name" value="FHA_KIF13"/>
    <property type="match status" value="1"/>
</dbReference>
<feature type="region of interest" description="Disordered" evidence="2">
    <location>
        <begin position="920"/>
        <end position="972"/>
    </location>
</feature>
<dbReference type="OrthoDB" id="3176171at2759"/>
<keyword evidence="1" id="KW-0175">Coiled coil</keyword>
<comment type="caution">
    <text evidence="5">The sequence shown here is derived from an EMBL/GenBank/DDBJ whole genome shotgun (WGS) entry which is preliminary data.</text>
</comment>
<feature type="region of interest" description="Disordered" evidence="2">
    <location>
        <begin position="1253"/>
        <end position="1273"/>
    </location>
</feature>
<dbReference type="PROSITE" id="PS00845">
    <property type="entry name" value="CAP_GLY_1"/>
    <property type="match status" value="1"/>
</dbReference>
<dbReference type="PANTHER" id="PTHR18916:SF93">
    <property type="entry name" value="RESTIN HOMOLOG"/>
    <property type="match status" value="1"/>
</dbReference>
<dbReference type="Pfam" id="PF00498">
    <property type="entry name" value="FHA"/>
    <property type="match status" value="1"/>
</dbReference>
<keyword evidence="6" id="KW-1185">Reference proteome</keyword>
<evidence type="ECO:0000313" key="6">
    <source>
        <dbReference type="Proteomes" id="UP000597762"/>
    </source>
</evidence>
<dbReference type="InterPro" id="IPR008984">
    <property type="entry name" value="SMAD_FHA_dom_sf"/>
</dbReference>
<feature type="compositionally biased region" description="Polar residues" evidence="2">
    <location>
        <begin position="1592"/>
        <end position="1604"/>
    </location>
</feature>
<dbReference type="EMBL" id="CAHIKZ030002360">
    <property type="protein sequence ID" value="CAE1285848.1"/>
    <property type="molecule type" value="Genomic_DNA"/>
</dbReference>
<dbReference type="InterPro" id="IPR022140">
    <property type="entry name" value="Kinesin-like_KIF1-typ"/>
</dbReference>
<dbReference type="Proteomes" id="UP000597762">
    <property type="component" value="Unassembled WGS sequence"/>
</dbReference>
<feature type="compositionally biased region" description="Polar residues" evidence="2">
    <location>
        <begin position="1393"/>
        <end position="1406"/>
    </location>
</feature>
<dbReference type="Pfam" id="PF12423">
    <property type="entry name" value="KIF1B"/>
    <property type="match status" value="1"/>
</dbReference>
<feature type="domain" description="CAP-Gly" evidence="4">
    <location>
        <begin position="1477"/>
        <end position="1519"/>
    </location>
</feature>
<organism evidence="5 6">
    <name type="scientific">Acanthosepion pharaonis</name>
    <name type="common">Pharaoh cuttlefish</name>
    <name type="synonym">Sepia pharaonis</name>
    <dbReference type="NCBI Taxonomy" id="158019"/>
    <lineage>
        <taxon>Eukaryota</taxon>
        <taxon>Metazoa</taxon>
        <taxon>Spiralia</taxon>
        <taxon>Lophotrochozoa</taxon>
        <taxon>Mollusca</taxon>
        <taxon>Cephalopoda</taxon>
        <taxon>Coleoidea</taxon>
        <taxon>Decapodiformes</taxon>
        <taxon>Sepiida</taxon>
        <taxon>Sepiina</taxon>
        <taxon>Sepiidae</taxon>
        <taxon>Acanthosepion</taxon>
    </lineage>
</organism>
<proteinExistence type="predicted"/>
<feature type="region of interest" description="Disordered" evidence="2">
    <location>
        <begin position="1528"/>
        <end position="1550"/>
    </location>
</feature>
<feature type="chain" id="PRO_5032982261" evidence="3">
    <location>
        <begin position="22"/>
        <end position="1604"/>
    </location>
</feature>
<dbReference type="Gene3D" id="2.60.200.20">
    <property type="match status" value="1"/>
</dbReference>
<feature type="compositionally biased region" description="Polar residues" evidence="2">
    <location>
        <begin position="1538"/>
        <end position="1550"/>
    </location>
</feature>
<evidence type="ECO:0000256" key="1">
    <source>
        <dbReference type="SAM" id="Coils"/>
    </source>
</evidence>
<feature type="region of interest" description="Disordered" evidence="2">
    <location>
        <begin position="1074"/>
        <end position="1107"/>
    </location>
</feature>
<dbReference type="SMART" id="SM01052">
    <property type="entry name" value="CAP_GLY"/>
    <property type="match status" value="1"/>
</dbReference>
<evidence type="ECO:0000256" key="2">
    <source>
        <dbReference type="SAM" id="MobiDB-lite"/>
    </source>
</evidence>
<feature type="coiled-coil region" evidence="1">
    <location>
        <begin position="101"/>
        <end position="129"/>
    </location>
</feature>
<feature type="compositionally biased region" description="Low complexity" evidence="2">
    <location>
        <begin position="920"/>
        <end position="929"/>
    </location>
</feature>
<gene>
    <name evidence="5" type="ORF">SPHA_45646</name>
</gene>
<feature type="compositionally biased region" description="Basic and acidic residues" evidence="2">
    <location>
        <begin position="1359"/>
        <end position="1375"/>
    </location>
</feature>
<evidence type="ECO:0000256" key="3">
    <source>
        <dbReference type="SAM" id="SignalP"/>
    </source>
</evidence>
<feature type="signal peptide" evidence="3">
    <location>
        <begin position="1"/>
        <end position="21"/>
    </location>
</feature>
<dbReference type="SUPFAM" id="SSF49879">
    <property type="entry name" value="SMAD/FHA domain"/>
    <property type="match status" value="1"/>
</dbReference>
<dbReference type="Gene3D" id="2.30.30.190">
    <property type="entry name" value="CAP Gly-rich-like domain"/>
    <property type="match status" value="1"/>
</dbReference>
<keyword evidence="3" id="KW-0732">Signal</keyword>
<dbReference type="InterPro" id="IPR036859">
    <property type="entry name" value="CAP-Gly_dom_sf"/>
</dbReference>
<dbReference type="Pfam" id="PF01302">
    <property type="entry name" value="CAP_GLY"/>
    <property type="match status" value="1"/>
</dbReference>
<evidence type="ECO:0000259" key="4">
    <source>
        <dbReference type="PROSITE" id="PS50245"/>
    </source>
</evidence>
<evidence type="ECO:0000313" key="5">
    <source>
        <dbReference type="EMBL" id="CAE1285848.1"/>
    </source>
</evidence>
<dbReference type="PROSITE" id="PS50245">
    <property type="entry name" value="CAP_GLY_2"/>
    <property type="match status" value="1"/>
</dbReference>
<feature type="region of interest" description="Disordered" evidence="2">
    <location>
        <begin position="1571"/>
        <end position="1604"/>
    </location>
</feature>
<dbReference type="InterPro" id="IPR000938">
    <property type="entry name" value="CAP-Gly_domain"/>
</dbReference>
<dbReference type="SMART" id="SM00240">
    <property type="entry name" value="FHA"/>
    <property type="match status" value="1"/>
</dbReference>
<dbReference type="Pfam" id="PF12473">
    <property type="entry name" value="DUF3694"/>
    <property type="match status" value="1"/>
</dbReference>
<dbReference type="PANTHER" id="PTHR18916">
    <property type="entry name" value="DYNACTIN 1-RELATED MICROTUBULE-BINDING"/>
    <property type="match status" value="1"/>
</dbReference>
<feature type="compositionally biased region" description="Basic and acidic residues" evidence="2">
    <location>
        <begin position="951"/>
        <end position="962"/>
    </location>
</feature>
<dbReference type="SUPFAM" id="SSF74924">
    <property type="entry name" value="Cap-Gly domain"/>
    <property type="match status" value="1"/>
</dbReference>
<name>A0A812CXN4_ACAPH</name>